<evidence type="ECO:0000259" key="1">
    <source>
        <dbReference type="Pfam" id="PF05050"/>
    </source>
</evidence>
<dbReference type="GO" id="GO:0032259">
    <property type="term" value="P:methylation"/>
    <property type="evidence" value="ECO:0007669"/>
    <property type="project" value="UniProtKB-KW"/>
</dbReference>
<keyword evidence="2" id="KW-0808">Transferase</keyword>
<dbReference type="Gene3D" id="3.40.50.150">
    <property type="entry name" value="Vaccinia Virus protein VP39"/>
    <property type="match status" value="1"/>
</dbReference>
<name>A0A5C6EJW4_9BACT</name>
<dbReference type="EMBL" id="SJPW01000007">
    <property type="protein sequence ID" value="TWU47569.1"/>
    <property type="molecule type" value="Genomic_DNA"/>
</dbReference>
<comment type="caution">
    <text evidence="2">The sequence shown here is derived from an EMBL/GenBank/DDBJ whole genome shotgun (WGS) entry which is preliminary data.</text>
</comment>
<protein>
    <submittedName>
        <fullName evidence="2">2-O-methyltransferase NoeI</fullName>
        <ecNumber evidence="2">2.1.1.-</ecNumber>
    </submittedName>
</protein>
<dbReference type="InterPro" id="IPR006342">
    <property type="entry name" value="FkbM_mtfrase"/>
</dbReference>
<dbReference type="EC" id="2.1.1.-" evidence="2"/>
<dbReference type="InterPro" id="IPR029063">
    <property type="entry name" value="SAM-dependent_MTases_sf"/>
</dbReference>
<reference evidence="2 3" key="1">
    <citation type="submission" date="2019-02" db="EMBL/GenBank/DDBJ databases">
        <title>Deep-cultivation of Planctomycetes and their phenomic and genomic characterization uncovers novel biology.</title>
        <authorList>
            <person name="Wiegand S."/>
            <person name="Jogler M."/>
            <person name="Boedeker C."/>
            <person name="Pinto D."/>
            <person name="Vollmers J."/>
            <person name="Rivas-Marin E."/>
            <person name="Kohn T."/>
            <person name="Peeters S.H."/>
            <person name="Heuer A."/>
            <person name="Rast P."/>
            <person name="Oberbeckmann S."/>
            <person name="Bunk B."/>
            <person name="Jeske O."/>
            <person name="Meyerdierks A."/>
            <person name="Storesund J.E."/>
            <person name="Kallscheuer N."/>
            <person name="Luecker S."/>
            <person name="Lage O.M."/>
            <person name="Pohl T."/>
            <person name="Merkel B.J."/>
            <person name="Hornburger P."/>
            <person name="Mueller R.-W."/>
            <person name="Bruemmer F."/>
            <person name="Labrenz M."/>
            <person name="Spormann A.M."/>
            <person name="Op Den Camp H."/>
            <person name="Overmann J."/>
            <person name="Amann R."/>
            <person name="Jetten M.S.M."/>
            <person name="Mascher T."/>
            <person name="Medema M.H."/>
            <person name="Devos D.P."/>
            <person name="Kaster A.-K."/>
            <person name="Ovreas L."/>
            <person name="Rohde M."/>
            <person name="Galperin M.Y."/>
            <person name="Jogler C."/>
        </authorList>
    </citation>
    <scope>NUCLEOTIDE SEQUENCE [LARGE SCALE GENOMIC DNA]</scope>
    <source>
        <strain evidence="2 3">Poly51</strain>
    </source>
</reference>
<dbReference type="Pfam" id="PF05050">
    <property type="entry name" value="Methyltransf_21"/>
    <property type="match status" value="1"/>
</dbReference>
<organism evidence="2 3">
    <name type="scientific">Rubripirellula tenax</name>
    <dbReference type="NCBI Taxonomy" id="2528015"/>
    <lineage>
        <taxon>Bacteria</taxon>
        <taxon>Pseudomonadati</taxon>
        <taxon>Planctomycetota</taxon>
        <taxon>Planctomycetia</taxon>
        <taxon>Pirellulales</taxon>
        <taxon>Pirellulaceae</taxon>
        <taxon>Rubripirellula</taxon>
    </lineage>
</organism>
<feature type="domain" description="Methyltransferase FkbM" evidence="1">
    <location>
        <begin position="66"/>
        <end position="220"/>
    </location>
</feature>
<dbReference type="NCBIfam" id="TIGR01444">
    <property type="entry name" value="fkbM_fam"/>
    <property type="match status" value="1"/>
</dbReference>
<gene>
    <name evidence="2" type="primary">noeI_1</name>
    <name evidence="2" type="ORF">Poly51_53690</name>
</gene>
<accession>A0A5C6EJW4</accession>
<keyword evidence="3" id="KW-1185">Reference proteome</keyword>
<dbReference type="PANTHER" id="PTHR34203:SF15">
    <property type="entry name" value="SLL1173 PROTEIN"/>
    <property type="match status" value="1"/>
</dbReference>
<keyword evidence="2" id="KW-0489">Methyltransferase</keyword>
<dbReference type="SUPFAM" id="SSF53335">
    <property type="entry name" value="S-adenosyl-L-methionine-dependent methyltransferases"/>
    <property type="match status" value="1"/>
</dbReference>
<evidence type="ECO:0000313" key="3">
    <source>
        <dbReference type="Proteomes" id="UP000318288"/>
    </source>
</evidence>
<dbReference type="AlphaFoldDB" id="A0A5C6EJW4"/>
<dbReference type="Proteomes" id="UP000318288">
    <property type="component" value="Unassembled WGS sequence"/>
</dbReference>
<dbReference type="InterPro" id="IPR052514">
    <property type="entry name" value="SAM-dependent_MTase"/>
</dbReference>
<dbReference type="GO" id="GO:0008168">
    <property type="term" value="F:methyltransferase activity"/>
    <property type="evidence" value="ECO:0007669"/>
    <property type="project" value="UniProtKB-KW"/>
</dbReference>
<dbReference type="CDD" id="cd02440">
    <property type="entry name" value="AdoMet_MTases"/>
    <property type="match status" value="1"/>
</dbReference>
<dbReference type="PANTHER" id="PTHR34203">
    <property type="entry name" value="METHYLTRANSFERASE, FKBM FAMILY PROTEIN"/>
    <property type="match status" value="1"/>
</dbReference>
<evidence type="ECO:0000313" key="2">
    <source>
        <dbReference type="EMBL" id="TWU47569.1"/>
    </source>
</evidence>
<proteinExistence type="predicted"/>
<sequence>MRIVEHSRSPFESLSKASRYVPGQAMIRGKRFQYVDEASFRASYREIFIDQIYDFESSSDEPRILDLGSNTGLSAIYFKQRFPRSRLTCVEADETLLEVLRSNLVSFGYEDTEVLHRAVCDREGTVVFNREGSDAGRLSRGANDATSESTEVEAMTLDGLLCEPVDFLKMDIEGAEVDVLSKSTLLRNVSQLFVEFHSFSNSEQRLSELLLSLENAGFRYYIKTQFCSSKPLLEERHQLGMDLQLNIWCNRNEPTS</sequence>